<evidence type="ECO:0000259" key="5">
    <source>
        <dbReference type="PROSITE" id="PS50865"/>
    </source>
</evidence>
<dbReference type="OrthoDB" id="3065114at2759"/>
<evidence type="ECO:0000256" key="1">
    <source>
        <dbReference type="ARBA" id="ARBA00022723"/>
    </source>
</evidence>
<protein>
    <recommendedName>
        <fullName evidence="5">MYND-type domain-containing protein</fullName>
    </recommendedName>
</protein>
<comment type="caution">
    <text evidence="6">The sequence shown here is derived from an EMBL/GenBank/DDBJ whole genome shotgun (WGS) entry which is preliminary data.</text>
</comment>
<keyword evidence="2 4" id="KW-0863">Zinc-finger</keyword>
<evidence type="ECO:0000256" key="4">
    <source>
        <dbReference type="PROSITE-ProRule" id="PRU00134"/>
    </source>
</evidence>
<name>A0A4Y7SD09_COPMI</name>
<dbReference type="AlphaFoldDB" id="A0A4Y7SD09"/>
<dbReference type="GO" id="GO:0008270">
    <property type="term" value="F:zinc ion binding"/>
    <property type="evidence" value="ECO:0007669"/>
    <property type="project" value="UniProtKB-KW"/>
</dbReference>
<dbReference type="Gene3D" id="6.10.140.2220">
    <property type="match status" value="1"/>
</dbReference>
<feature type="domain" description="MYND-type" evidence="5">
    <location>
        <begin position="488"/>
        <end position="523"/>
    </location>
</feature>
<accession>A0A4Y7SD09</accession>
<reference evidence="6 7" key="1">
    <citation type="journal article" date="2019" name="Nat. Ecol. Evol.">
        <title>Megaphylogeny resolves global patterns of mushroom evolution.</title>
        <authorList>
            <person name="Varga T."/>
            <person name="Krizsan K."/>
            <person name="Foldi C."/>
            <person name="Dima B."/>
            <person name="Sanchez-Garcia M."/>
            <person name="Sanchez-Ramirez S."/>
            <person name="Szollosi G.J."/>
            <person name="Szarkandi J.G."/>
            <person name="Papp V."/>
            <person name="Albert L."/>
            <person name="Andreopoulos W."/>
            <person name="Angelini C."/>
            <person name="Antonin V."/>
            <person name="Barry K.W."/>
            <person name="Bougher N.L."/>
            <person name="Buchanan P."/>
            <person name="Buyck B."/>
            <person name="Bense V."/>
            <person name="Catcheside P."/>
            <person name="Chovatia M."/>
            <person name="Cooper J."/>
            <person name="Damon W."/>
            <person name="Desjardin D."/>
            <person name="Finy P."/>
            <person name="Geml J."/>
            <person name="Haridas S."/>
            <person name="Hughes K."/>
            <person name="Justo A."/>
            <person name="Karasinski D."/>
            <person name="Kautmanova I."/>
            <person name="Kiss B."/>
            <person name="Kocsube S."/>
            <person name="Kotiranta H."/>
            <person name="LaButti K.M."/>
            <person name="Lechner B.E."/>
            <person name="Liimatainen K."/>
            <person name="Lipzen A."/>
            <person name="Lukacs Z."/>
            <person name="Mihaltcheva S."/>
            <person name="Morgado L.N."/>
            <person name="Niskanen T."/>
            <person name="Noordeloos M.E."/>
            <person name="Ohm R.A."/>
            <person name="Ortiz-Santana B."/>
            <person name="Ovrebo C."/>
            <person name="Racz N."/>
            <person name="Riley R."/>
            <person name="Savchenko A."/>
            <person name="Shiryaev A."/>
            <person name="Soop K."/>
            <person name="Spirin V."/>
            <person name="Szebenyi C."/>
            <person name="Tomsovsky M."/>
            <person name="Tulloss R.E."/>
            <person name="Uehling J."/>
            <person name="Grigoriev I.V."/>
            <person name="Vagvolgyi C."/>
            <person name="Papp T."/>
            <person name="Martin F.M."/>
            <person name="Miettinen O."/>
            <person name="Hibbett D.S."/>
            <person name="Nagy L.G."/>
        </authorList>
    </citation>
    <scope>NUCLEOTIDE SEQUENCE [LARGE SCALE GENOMIC DNA]</scope>
    <source>
        <strain evidence="6 7">FP101781</strain>
    </source>
</reference>
<proteinExistence type="predicted"/>
<dbReference type="EMBL" id="QPFP01000181">
    <property type="protein sequence ID" value="TEB19636.1"/>
    <property type="molecule type" value="Genomic_DNA"/>
</dbReference>
<evidence type="ECO:0000256" key="2">
    <source>
        <dbReference type="ARBA" id="ARBA00022771"/>
    </source>
</evidence>
<evidence type="ECO:0000256" key="3">
    <source>
        <dbReference type="ARBA" id="ARBA00022833"/>
    </source>
</evidence>
<dbReference type="PROSITE" id="PS50865">
    <property type="entry name" value="ZF_MYND_2"/>
    <property type="match status" value="1"/>
</dbReference>
<evidence type="ECO:0000313" key="6">
    <source>
        <dbReference type="EMBL" id="TEB19636.1"/>
    </source>
</evidence>
<organism evidence="6 7">
    <name type="scientific">Coprinellus micaceus</name>
    <name type="common">Glistening ink-cap mushroom</name>
    <name type="synonym">Coprinus micaceus</name>
    <dbReference type="NCBI Taxonomy" id="71717"/>
    <lineage>
        <taxon>Eukaryota</taxon>
        <taxon>Fungi</taxon>
        <taxon>Dikarya</taxon>
        <taxon>Basidiomycota</taxon>
        <taxon>Agaricomycotina</taxon>
        <taxon>Agaricomycetes</taxon>
        <taxon>Agaricomycetidae</taxon>
        <taxon>Agaricales</taxon>
        <taxon>Agaricineae</taxon>
        <taxon>Psathyrellaceae</taxon>
        <taxon>Coprinellus</taxon>
    </lineage>
</organism>
<dbReference type="SUPFAM" id="SSF144232">
    <property type="entry name" value="HIT/MYND zinc finger-like"/>
    <property type="match status" value="1"/>
</dbReference>
<gene>
    <name evidence="6" type="ORF">FA13DRAFT_342986</name>
</gene>
<dbReference type="Pfam" id="PF01753">
    <property type="entry name" value="zf-MYND"/>
    <property type="match status" value="1"/>
</dbReference>
<keyword evidence="7" id="KW-1185">Reference proteome</keyword>
<dbReference type="InterPro" id="IPR002893">
    <property type="entry name" value="Znf_MYND"/>
</dbReference>
<keyword evidence="1" id="KW-0479">Metal-binding</keyword>
<evidence type="ECO:0000313" key="7">
    <source>
        <dbReference type="Proteomes" id="UP000298030"/>
    </source>
</evidence>
<dbReference type="Proteomes" id="UP000298030">
    <property type="component" value="Unassembled WGS sequence"/>
</dbReference>
<sequence length="523" mass="58044">MTIFSLFHPISTFLKTRPRISSRLKYILPMASNSRSRRPATGNDAQTLRYRKDILKKLLDGARDLASHDLRIVAEFLVDDQVVGIHTVTQMLRGFSSSLTSIPSFDISHLPAAIHLSKCASASLERLACILAALNMRSEYHEGLDPLRAQCLDVFVEEWPSLARWMSHLIRLGSKAIDEFRVVVSCTMMLYYLCLGADDDPRKEEIAAHPSTPDLVCLLLSKKKTKTGRYYSLHAHDVGCRIAHLFFALLSCDATRGAMIIGLRDMRVSKRRATIAALISRAGDLVSEVDASDLETVAESVDFLLKGVTYLTEDPKLRREIEEENFVVVYASALHSLLKKAETYNASTYAFWDTLAGSVVGLVGGSGSAITLATNPVLVLPKLVDAGLFTCAAACLPHQAVRSPRSVTLFLQGIQPYLYLSKVCIPANDRGDFKAWWGTTPAHVRIQGPEAKLRVVEFFTCMQLSNRSLVERDERQVNVCSNLWHDSSKPCGAVASLKTCSQCHSVTYCSLECQEEDWDEVHS</sequence>
<keyword evidence="3" id="KW-0862">Zinc</keyword>